<feature type="domain" description="Transcription factor TFIIIC triple barrel" evidence="1">
    <location>
        <begin position="18"/>
        <end position="113"/>
    </location>
</feature>
<dbReference type="Proteomes" id="UP000835206">
    <property type="component" value="Chromosome 3"/>
</dbReference>
<reference evidence="3" key="1">
    <citation type="submission" date="2025-08" db="UniProtKB">
        <authorList>
            <consortium name="RefSeq"/>
        </authorList>
    </citation>
    <scope>IDENTIFICATION</scope>
</reference>
<dbReference type="InterPro" id="IPR019481">
    <property type="entry name" value="TFIIIC_triple_barrel"/>
</dbReference>
<evidence type="ECO:0000259" key="1">
    <source>
        <dbReference type="Pfam" id="PF10419"/>
    </source>
</evidence>
<dbReference type="PANTHER" id="PTHR21860:SF2">
    <property type="entry name" value="GENERAL TRANSCRIPTION FACTOR 3C POLYPEPTIDE 6"/>
    <property type="match status" value="1"/>
</dbReference>
<dbReference type="OrthoDB" id="1877767at2759"/>
<keyword evidence="2" id="KW-1185">Reference proteome</keyword>
<evidence type="ECO:0000313" key="3">
    <source>
        <dbReference type="RefSeq" id="XP_003394109.1"/>
    </source>
</evidence>
<dbReference type="GeneID" id="100650191"/>
<accession>A0A9B0F402</accession>
<dbReference type="Pfam" id="PF10419">
    <property type="entry name" value="TFIIIC_sub6"/>
    <property type="match status" value="1"/>
</dbReference>
<name>A0A9B0F402_BOMTE</name>
<gene>
    <name evidence="3" type="primary">LOC100650191</name>
</gene>
<dbReference type="PANTHER" id="PTHR21860">
    <property type="entry name" value="TRANSCRIPTION INITIATION FACTOR IIIC TFIIIC , POLYPEPTIDE 6-RELATED"/>
    <property type="match status" value="1"/>
</dbReference>
<dbReference type="KEGG" id="bter:100650191"/>
<organism evidence="2 3">
    <name type="scientific">Bombus terrestris</name>
    <name type="common">Buff-tailed bumblebee</name>
    <name type="synonym">Apis terrestris</name>
    <dbReference type="NCBI Taxonomy" id="30195"/>
    <lineage>
        <taxon>Eukaryota</taxon>
        <taxon>Metazoa</taxon>
        <taxon>Ecdysozoa</taxon>
        <taxon>Arthropoda</taxon>
        <taxon>Hexapoda</taxon>
        <taxon>Insecta</taxon>
        <taxon>Pterygota</taxon>
        <taxon>Neoptera</taxon>
        <taxon>Endopterygota</taxon>
        <taxon>Hymenoptera</taxon>
        <taxon>Apocrita</taxon>
        <taxon>Aculeata</taxon>
        <taxon>Apoidea</taxon>
        <taxon>Anthophila</taxon>
        <taxon>Apidae</taxon>
        <taxon>Bombus</taxon>
        <taxon>Bombus</taxon>
    </lineage>
</organism>
<dbReference type="GO" id="GO:0000127">
    <property type="term" value="C:transcription factor TFIIIC complex"/>
    <property type="evidence" value="ECO:0007669"/>
    <property type="project" value="TreeGrafter"/>
</dbReference>
<dbReference type="Gene3D" id="2.60.40.4370">
    <property type="match status" value="1"/>
</dbReference>
<dbReference type="AlphaFoldDB" id="A0A9B0F402"/>
<evidence type="ECO:0000313" key="2">
    <source>
        <dbReference type="Proteomes" id="UP000835206"/>
    </source>
</evidence>
<dbReference type="InterPro" id="IPR042771">
    <property type="entry name" value="GTF3C6-like"/>
</dbReference>
<dbReference type="GO" id="GO:0006383">
    <property type="term" value="P:transcription by RNA polymerase III"/>
    <property type="evidence" value="ECO:0007669"/>
    <property type="project" value="InterPro"/>
</dbReference>
<sequence length="358" mass="41620">MSNMHIITTEIDEEISEDEEEILVYVEFEGLVDSNVFSEKELRLDMIGIDTEHPIMQINGKFYEGSYEDVVGTYMFFTKNDSPMVDDPVFDTASNFKYFAKTRKLLKMQRIFTKSRTEVLGDSENNECIPNPNTLKEAGIPSQYQKEALLFWKTLRDNRLNALHSYLEKQRIRQEKKSQGIILESESDEDNPFAIYNHKDEVSNFNKSIHVDAKKELSYCDNQIDSKCMYPKEINDQTSNTTEDNCYENQKKHKISLESESSVSKNDNHCSMRSVKGYKTKLVRNKQLSVSQNRQSKEFKTKHILLEKHMDDDEESSLKDTSDKSNIAKSFNLLEIKENENTEGNDRCEIISNDQINP</sequence>
<dbReference type="RefSeq" id="XP_003394109.1">
    <property type="nucleotide sequence ID" value="XM_003394061.4"/>
</dbReference>
<proteinExistence type="predicted"/>
<protein>
    <submittedName>
        <fullName evidence="3">Uncharacterized protein LOC100650191</fullName>
    </submittedName>
</protein>